<dbReference type="Proteomes" id="UP001339167">
    <property type="component" value="Unassembled WGS sequence"/>
</dbReference>
<evidence type="ECO:0000256" key="2">
    <source>
        <dbReference type="SAM" id="SignalP"/>
    </source>
</evidence>
<keyword evidence="1 2" id="KW-0732">Signal</keyword>
<evidence type="ECO:0000313" key="5">
    <source>
        <dbReference type="Proteomes" id="UP001339167"/>
    </source>
</evidence>
<accession>A0ABU7JGQ9</accession>
<protein>
    <submittedName>
        <fullName evidence="4">Porin family protein</fullName>
    </submittedName>
</protein>
<sequence length="186" mass="20401">MKKLALMAGAVALLAGQAVANEGFYAGAQYERHNLKANEEEGSVSYNLGTIGLLGGYQITENFAIEGRWHFGVQDKSKNFDDGRTEVKLRNRFALLGKGMVPLTDEFSLYGLAGYSHAKYRLDWSDEQDSVRVSPSGKGFTWGVGGAYAINNQFAVHLEYNDLPKAKIEDAKARASAISLGFSYKF</sequence>
<dbReference type="Gene3D" id="2.40.160.20">
    <property type="match status" value="1"/>
</dbReference>
<evidence type="ECO:0000259" key="3">
    <source>
        <dbReference type="Pfam" id="PF13505"/>
    </source>
</evidence>
<organism evidence="4 5">
    <name type="scientific">Alkalimonas mucilaginosa</name>
    <dbReference type="NCBI Taxonomy" id="3057676"/>
    <lineage>
        <taxon>Bacteria</taxon>
        <taxon>Pseudomonadati</taxon>
        <taxon>Pseudomonadota</taxon>
        <taxon>Gammaproteobacteria</taxon>
        <taxon>Alkalimonas</taxon>
    </lineage>
</organism>
<gene>
    <name evidence="4" type="ORF">QWF21_08785</name>
</gene>
<dbReference type="Pfam" id="PF13505">
    <property type="entry name" value="OMP_b-brl"/>
    <property type="match status" value="1"/>
</dbReference>
<dbReference type="SUPFAM" id="SSF56925">
    <property type="entry name" value="OMPA-like"/>
    <property type="match status" value="1"/>
</dbReference>
<feature type="signal peptide" evidence="2">
    <location>
        <begin position="1"/>
        <end position="20"/>
    </location>
</feature>
<comment type="caution">
    <text evidence="4">The sequence shown here is derived from an EMBL/GenBank/DDBJ whole genome shotgun (WGS) entry which is preliminary data.</text>
</comment>
<feature type="domain" description="Outer membrane protein beta-barrel" evidence="3">
    <location>
        <begin position="5"/>
        <end position="186"/>
    </location>
</feature>
<evidence type="ECO:0000313" key="4">
    <source>
        <dbReference type="EMBL" id="MEE2024340.1"/>
    </source>
</evidence>
<feature type="chain" id="PRO_5047260021" evidence="2">
    <location>
        <begin position="21"/>
        <end position="186"/>
    </location>
</feature>
<dbReference type="InterPro" id="IPR027385">
    <property type="entry name" value="Beta-barrel_OMP"/>
</dbReference>
<evidence type="ECO:0000256" key="1">
    <source>
        <dbReference type="ARBA" id="ARBA00022729"/>
    </source>
</evidence>
<proteinExistence type="predicted"/>
<keyword evidence="5" id="KW-1185">Reference proteome</keyword>
<dbReference type="RefSeq" id="WP_330087676.1">
    <property type="nucleotide sequence ID" value="NZ_JAUGZK010000005.1"/>
</dbReference>
<reference evidence="4 5" key="1">
    <citation type="submission" date="2023-06" db="EMBL/GenBank/DDBJ databases">
        <title>Alkalimonas sp., MEB004 an alkaliphilic bacterium isolated from Lonar Lake, India.</title>
        <authorList>
            <person name="Joshi A."/>
            <person name="Thite S."/>
        </authorList>
    </citation>
    <scope>NUCLEOTIDE SEQUENCE [LARGE SCALE GENOMIC DNA]</scope>
    <source>
        <strain evidence="4 5">MEB004</strain>
    </source>
</reference>
<dbReference type="InterPro" id="IPR011250">
    <property type="entry name" value="OMP/PagP_B-barrel"/>
</dbReference>
<name>A0ABU7JGQ9_9GAMM</name>
<dbReference type="EMBL" id="JAUGZK010000005">
    <property type="protein sequence ID" value="MEE2024340.1"/>
    <property type="molecule type" value="Genomic_DNA"/>
</dbReference>